<reference evidence="3 4" key="1">
    <citation type="submission" date="2015-01" db="EMBL/GenBank/DDBJ databases">
        <title>The Genome Sequence of Exophiala mesophila CBS40295.</title>
        <authorList>
            <consortium name="The Broad Institute Genomics Platform"/>
            <person name="Cuomo C."/>
            <person name="de Hoog S."/>
            <person name="Gorbushina A."/>
            <person name="Stielow B."/>
            <person name="Teixiera M."/>
            <person name="Abouelleil A."/>
            <person name="Chapman S.B."/>
            <person name="Priest M."/>
            <person name="Young S.K."/>
            <person name="Wortman J."/>
            <person name="Nusbaum C."/>
            <person name="Birren B."/>
        </authorList>
    </citation>
    <scope>NUCLEOTIDE SEQUENCE [LARGE SCALE GENOMIC DNA]</scope>
    <source>
        <strain evidence="3 4">CBS 40295</strain>
    </source>
</reference>
<dbReference type="EMBL" id="KN847524">
    <property type="protein sequence ID" value="KIV89743.1"/>
    <property type="molecule type" value="Genomic_DNA"/>
</dbReference>
<dbReference type="STRING" id="212818.A0A0D1ZSE8"/>
<dbReference type="OrthoDB" id="2101715at2759"/>
<feature type="transmembrane region" description="Helical" evidence="2">
    <location>
        <begin position="263"/>
        <end position="279"/>
    </location>
</feature>
<feature type="region of interest" description="Disordered" evidence="1">
    <location>
        <begin position="115"/>
        <end position="137"/>
    </location>
</feature>
<proteinExistence type="predicted"/>
<accession>A0A0D1ZSE8</accession>
<keyword evidence="2" id="KW-1133">Transmembrane helix</keyword>
<evidence type="ECO:0000313" key="3">
    <source>
        <dbReference type="EMBL" id="KIV89743.1"/>
    </source>
</evidence>
<dbReference type="VEuPathDB" id="FungiDB:PV10_07123"/>
<dbReference type="AlphaFoldDB" id="A0A0D1ZSE8"/>
<feature type="region of interest" description="Disordered" evidence="1">
    <location>
        <begin position="1"/>
        <end position="22"/>
    </location>
</feature>
<feature type="transmembrane region" description="Helical" evidence="2">
    <location>
        <begin position="236"/>
        <end position="257"/>
    </location>
</feature>
<dbReference type="Proteomes" id="UP000054302">
    <property type="component" value="Unassembled WGS sequence"/>
</dbReference>
<keyword evidence="4" id="KW-1185">Reference proteome</keyword>
<dbReference type="HOGENOM" id="CLU_058251_0_0_1"/>
<evidence type="ECO:0000256" key="1">
    <source>
        <dbReference type="SAM" id="MobiDB-lite"/>
    </source>
</evidence>
<evidence type="ECO:0008006" key="5">
    <source>
        <dbReference type="Google" id="ProtNLM"/>
    </source>
</evidence>
<evidence type="ECO:0000256" key="2">
    <source>
        <dbReference type="SAM" id="Phobius"/>
    </source>
</evidence>
<feature type="compositionally biased region" description="Low complexity" evidence="1">
    <location>
        <begin position="1"/>
        <end position="17"/>
    </location>
</feature>
<dbReference type="GeneID" id="27324968"/>
<dbReference type="OMA" id="IDDQTWF"/>
<gene>
    <name evidence="3" type="ORF">PV10_07123</name>
</gene>
<keyword evidence="2" id="KW-0472">Membrane</keyword>
<evidence type="ECO:0000313" key="4">
    <source>
        <dbReference type="Proteomes" id="UP000054302"/>
    </source>
</evidence>
<protein>
    <recommendedName>
        <fullName evidence="5">Methyltransferase domain-containing protein</fullName>
    </recommendedName>
</protein>
<sequence>MASTSTSGWSDTTRTTTNNNDGAERVLCSRRHFFEVNDQPWFPPYLREKVQDYLTLGWTNRFPIIQSITPAALAAQILTQVLGLSRVGEYVYVDFASGAGGPTPYIEQHLNRTLRDQRQRQRQSQRKNQDQDQDQDPVQFVLTDINPHVSAWEAITKKSDNVAYVRKSVDATDAPEASELLDCVAGGRVEKKKKKVMRLFSLAFHHFDDDLAVKVLENTVKTSDGFCIFELQSRHLSSFITITLLWPLAMAITPFYFGNSLGHLFFTYLVPIVPLIWVYDGYISCLRTRTPNEVKALLRSRVSDDELQGWTFKSGQSCHTWPIGWFHWIICYKNDDNGRIASDQ</sequence>
<name>A0A0D1ZSE8_EXOME</name>
<dbReference type="RefSeq" id="XP_016221317.1">
    <property type="nucleotide sequence ID" value="XM_016371985.1"/>
</dbReference>
<organism evidence="3 4">
    <name type="scientific">Exophiala mesophila</name>
    <name type="common">Black yeast-like fungus</name>
    <dbReference type="NCBI Taxonomy" id="212818"/>
    <lineage>
        <taxon>Eukaryota</taxon>
        <taxon>Fungi</taxon>
        <taxon>Dikarya</taxon>
        <taxon>Ascomycota</taxon>
        <taxon>Pezizomycotina</taxon>
        <taxon>Eurotiomycetes</taxon>
        <taxon>Chaetothyriomycetidae</taxon>
        <taxon>Chaetothyriales</taxon>
        <taxon>Herpotrichiellaceae</taxon>
        <taxon>Exophiala</taxon>
    </lineage>
</organism>
<keyword evidence="2" id="KW-0812">Transmembrane</keyword>